<organism evidence="1">
    <name type="scientific">Siphoviridae sp. ctDEW4</name>
    <dbReference type="NCBI Taxonomy" id="2823569"/>
    <lineage>
        <taxon>Viruses</taxon>
        <taxon>Duplodnaviria</taxon>
        <taxon>Heunggongvirae</taxon>
        <taxon>Uroviricota</taxon>
        <taxon>Caudoviricetes</taxon>
    </lineage>
</organism>
<dbReference type="EMBL" id="BK014650">
    <property type="protein sequence ID" value="DAD65917.1"/>
    <property type="molecule type" value="Genomic_DNA"/>
</dbReference>
<proteinExistence type="predicted"/>
<reference evidence="1" key="1">
    <citation type="journal article" date="2021" name="Proc. Natl. Acad. Sci. U.S.A.">
        <title>A Catalog of Tens of Thousands of Viruses from Human Metagenomes Reveals Hidden Associations with Chronic Diseases.</title>
        <authorList>
            <person name="Tisza M.J."/>
            <person name="Buck C.B."/>
        </authorList>
    </citation>
    <scope>NUCLEOTIDE SEQUENCE</scope>
    <source>
        <strain evidence="1">CtDEW4</strain>
    </source>
</reference>
<protein>
    <recommendedName>
        <fullName evidence="2">ANR family transcriptional regulator</fullName>
    </recommendedName>
</protein>
<name>A0A8S5L7Q7_9CAUD</name>
<accession>A0A8S5L7Q7</accession>
<evidence type="ECO:0000313" key="1">
    <source>
        <dbReference type="EMBL" id="DAD65917.1"/>
    </source>
</evidence>
<sequence length="35" mass="4126">MRTKFIAFRTASETAAEAERAEQFLKAAQFWRKAY</sequence>
<evidence type="ECO:0008006" key="2">
    <source>
        <dbReference type="Google" id="ProtNLM"/>
    </source>
</evidence>